<name>A0A7S3BK44_9EUKA</name>
<protein>
    <submittedName>
        <fullName evidence="1">Uncharacterized protein</fullName>
    </submittedName>
</protein>
<accession>A0A7S3BK44</accession>
<proteinExistence type="predicted"/>
<sequence length="125" mass="14069">MVMGQGADLFALPVDLIRGAAAFFECAVGRDRLIARHDDFWISAFLKLRHNVSSLRLRGPADEPVQDKRALRNATRRNVELRRAMVRGVRMGLVASTDAVRVAAACVKHYDYMRDVCAWAEGQRQ</sequence>
<gene>
    <name evidence="1" type="ORF">HERI1096_LOCUS30742</name>
</gene>
<evidence type="ECO:0000313" key="1">
    <source>
        <dbReference type="EMBL" id="CAE0135493.1"/>
    </source>
</evidence>
<reference evidence="1" key="1">
    <citation type="submission" date="2021-01" db="EMBL/GenBank/DDBJ databases">
        <authorList>
            <person name="Corre E."/>
            <person name="Pelletier E."/>
            <person name="Niang G."/>
            <person name="Scheremetjew M."/>
            <person name="Finn R."/>
            <person name="Kale V."/>
            <person name="Holt S."/>
            <person name="Cochrane G."/>
            <person name="Meng A."/>
            <person name="Brown T."/>
            <person name="Cohen L."/>
        </authorList>
    </citation>
    <scope>NUCLEOTIDE SEQUENCE</scope>
    <source>
        <strain evidence="1">CCMP281</strain>
    </source>
</reference>
<dbReference type="EMBL" id="HBHX01055782">
    <property type="protein sequence ID" value="CAE0135493.1"/>
    <property type="molecule type" value="Transcribed_RNA"/>
</dbReference>
<organism evidence="1">
    <name type="scientific">Haptolina ericina</name>
    <dbReference type="NCBI Taxonomy" id="156174"/>
    <lineage>
        <taxon>Eukaryota</taxon>
        <taxon>Haptista</taxon>
        <taxon>Haptophyta</taxon>
        <taxon>Prymnesiophyceae</taxon>
        <taxon>Prymnesiales</taxon>
        <taxon>Prymnesiaceae</taxon>
        <taxon>Haptolina</taxon>
    </lineage>
</organism>
<dbReference type="AlphaFoldDB" id="A0A7S3BK44"/>